<keyword evidence="3" id="KW-0540">Nuclease</keyword>
<dbReference type="InterPro" id="IPR004473">
    <property type="entry name" value="Restrct_endonuc_typeI_HsdR"/>
</dbReference>
<dbReference type="EC" id="3.1.21.3" evidence="10"/>
<dbReference type="Pfam" id="PF18766">
    <property type="entry name" value="SWI2_SNF2"/>
    <property type="match status" value="1"/>
</dbReference>
<keyword evidence="7 10" id="KW-0378">Hydrolase</keyword>
<evidence type="ECO:0000313" key="13">
    <source>
        <dbReference type="Proteomes" id="UP000483286"/>
    </source>
</evidence>
<dbReference type="EMBL" id="WQLB01000001">
    <property type="protein sequence ID" value="MVN85312.1"/>
    <property type="molecule type" value="Genomic_DNA"/>
</dbReference>
<dbReference type="SMART" id="SM00487">
    <property type="entry name" value="DEXDc"/>
    <property type="match status" value="1"/>
</dbReference>
<dbReference type="Pfam" id="PF11867">
    <property type="entry name" value="T1RH-like_C"/>
    <property type="match status" value="1"/>
</dbReference>
<dbReference type="Gene3D" id="3.40.50.300">
    <property type="entry name" value="P-loop containing nucleotide triphosphate hydrolases"/>
    <property type="match status" value="2"/>
</dbReference>
<dbReference type="InterPro" id="IPR051268">
    <property type="entry name" value="Type-I_R_enzyme_R_subunit"/>
</dbReference>
<evidence type="ECO:0000256" key="5">
    <source>
        <dbReference type="ARBA" id="ARBA00022747"/>
    </source>
</evidence>
<dbReference type="GO" id="GO:0009307">
    <property type="term" value="P:DNA restriction-modification system"/>
    <property type="evidence" value="ECO:0007669"/>
    <property type="project" value="UniProtKB-KW"/>
</dbReference>
<comment type="subunit">
    <text evidence="10">The type I restriction/modification system is composed of three polypeptides R, M and S.</text>
</comment>
<keyword evidence="4 10" id="KW-0547">Nucleotide-binding</keyword>
<evidence type="ECO:0000256" key="8">
    <source>
        <dbReference type="ARBA" id="ARBA00022840"/>
    </source>
</evidence>
<evidence type="ECO:0000256" key="7">
    <source>
        <dbReference type="ARBA" id="ARBA00022801"/>
    </source>
</evidence>
<dbReference type="PANTHER" id="PTHR30195:SF15">
    <property type="entry name" value="TYPE I RESTRICTION ENZYME HINDI ENDONUCLEASE SUBUNIT"/>
    <property type="match status" value="1"/>
</dbReference>
<comment type="catalytic activity">
    <reaction evidence="1 10">
        <text>Endonucleolytic cleavage of DNA to give random double-stranded fragments with terminal 5'-phosphates, ATP is simultaneously hydrolyzed.</text>
        <dbReference type="EC" id="3.1.21.3"/>
    </reaction>
</comment>
<dbReference type="CDD" id="cd18030">
    <property type="entry name" value="DEXHc_RE_I_HsdR"/>
    <property type="match status" value="1"/>
</dbReference>
<name>A0A7C9HP99_9DEIO</name>
<evidence type="ECO:0000256" key="3">
    <source>
        <dbReference type="ARBA" id="ARBA00022722"/>
    </source>
</evidence>
<evidence type="ECO:0000259" key="11">
    <source>
        <dbReference type="PROSITE" id="PS51192"/>
    </source>
</evidence>
<evidence type="ECO:0000256" key="10">
    <source>
        <dbReference type="RuleBase" id="RU364115"/>
    </source>
</evidence>
<dbReference type="CDD" id="cd22332">
    <property type="entry name" value="HsdR_N"/>
    <property type="match status" value="1"/>
</dbReference>
<dbReference type="Gene3D" id="3.90.1570.50">
    <property type="match status" value="1"/>
</dbReference>
<dbReference type="SUPFAM" id="SSF52540">
    <property type="entry name" value="P-loop containing nucleoside triphosphate hydrolases"/>
    <property type="match status" value="1"/>
</dbReference>
<keyword evidence="5 10" id="KW-0680">Restriction system</keyword>
<dbReference type="AlphaFoldDB" id="A0A7C9HP99"/>
<evidence type="ECO:0000256" key="4">
    <source>
        <dbReference type="ARBA" id="ARBA00022741"/>
    </source>
</evidence>
<dbReference type="InterPro" id="IPR040980">
    <property type="entry name" value="SWI2_SNF2"/>
</dbReference>
<dbReference type="GO" id="GO:0003677">
    <property type="term" value="F:DNA binding"/>
    <property type="evidence" value="ECO:0007669"/>
    <property type="project" value="UniProtKB-KW"/>
</dbReference>
<gene>
    <name evidence="12" type="ORF">GO986_00815</name>
</gene>
<proteinExistence type="inferred from homology"/>
<dbReference type="GO" id="GO:0005524">
    <property type="term" value="F:ATP binding"/>
    <property type="evidence" value="ECO:0007669"/>
    <property type="project" value="UniProtKB-KW"/>
</dbReference>
<dbReference type="NCBIfam" id="TIGR00348">
    <property type="entry name" value="hsdR"/>
    <property type="match status" value="1"/>
</dbReference>
<dbReference type="PROSITE" id="PS51192">
    <property type="entry name" value="HELICASE_ATP_BIND_1"/>
    <property type="match status" value="1"/>
</dbReference>
<dbReference type="InterPro" id="IPR027417">
    <property type="entry name" value="P-loop_NTPase"/>
</dbReference>
<keyword evidence="9 10" id="KW-0238">DNA-binding</keyword>
<evidence type="ECO:0000313" key="12">
    <source>
        <dbReference type="EMBL" id="MVN85312.1"/>
    </source>
</evidence>
<comment type="function">
    <text evidence="10">Subunit R is required for both nuclease and ATPase activities, but not for modification.</text>
</comment>
<feature type="domain" description="Helicase ATP-binding" evidence="11">
    <location>
        <begin position="311"/>
        <end position="478"/>
    </location>
</feature>
<keyword evidence="13" id="KW-1185">Reference proteome</keyword>
<accession>A0A7C9HP99</accession>
<dbReference type="Pfam" id="PF04313">
    <property type="entry name" value="HSDR_N"/>
    <property type="match status" value="1"/>
</dbReference>
<protein>
    <recommendedName>
        <fullName evidence="10">Type I restriction enzyme endonuclease subunit</fullName>
        <shortName evidence="10">R protein</shortName>
        <ecNumber evidence="10">3.1.21.3</ecNumber>
    </recommendedName>
</protein>
<comment type="similarity">
    <text evidence="2 10">Belongs to the HsdR family.</text>
</comment>
<dbReference type="InterPro" id="IPR055180">
    <property type="entry name" value="HsdR_RecA-like_helicase_dom_2"/>
</dbReference>
<dbReference type="GO" id="GO:0009035">
    <property type="term" value="F:type I site-specific deoxyribonuclease activity"/>
    <property type="evidence" value="ECO:0007669"/>
    <property type="project" value="UniProtKB-EC"/>
</dbReference>
<sequence length="1066" mass="118055">MTHAHTPHGPEYNEVEFPLMGQLSGLGWDILLGDAFVPDLTERESFKETLLMGRLREAVRKINLPHCPWLDDGHVAEAVSALTRLPAGVNGLMAVNAHLTALLLDGVQVTGPDGKGHTVRFVDFRTPANNDLLAVNQFRVDPPGYTGGPGFIIPDLVLFVNGLPLVVVECKSPDVASPMKKAVSDLLMYQNRRGSLEPEGVERFFHTVQLLVGTNFFRAVIGTVGAPMEAFLTWKDTFPFTREQVQAKLGKTKLHPQQVLAAGVLNPATLLDLLENFTLTDAEGKRVARYQQYRAVRRALARLETGETRLLGSEWDKRGGIVWHTQGSGKSLTMMFLVRAIRTVPELRPFKIVVVTDRRDLEKQLVSTAKVAGEPLTVARGVKALNAALSQPGAGFVFGMVQKLRGQTGEDFDPQQAVLNPSEKILVLVDEAHRSHTNTQHAHLRAALPNAALIGFTGTPIIQGQQKKTQEIFGPIIDQYTILESQQDKATVPILYEGRSVKAFLKDGQSLDGLFDVFFDELDDAARKKLQEKYGTLGELLNSPKLIALKAEDMLLHYASQVLPNGFKAQVVAHSREAAVEYHRAFLKAQARLGEELNGLNSLFLSLPPEKLASLDERTRSLVAAHPHRERLSKLEFAPVISDGGKTDPADWAQWTDSTKQESRIREGGQFKNPTHPLSIIIVKSMLLTGFDAPVEQALYLDRNIRNHELLQAIARVNRTAPRKRHGLVVDYYGVGHHLAQALSDYTQADVAGAMTSIKDTLPVLETAHHDVRRIFSEAGVGLDHREDGVNLLADPKLRAEFKVRLSAFLNALDIVLPRPEALRYVQDAALLGRIADTARQVYAEGETEPLLGGGEKVRALIAQYVDASGIQVKVPRIEVLDPNFRQEVGGFTSKRTQAAAMEHAARHFINTRLGDDPVHYRKLSERLEELLKLHAQHWDALVEALLAFFEEMQAGRPADATGLNPHTEAPFFSVLLEAQPEKPEDLTGEQGQRLIEGTAHIVQALRQRTAIPDFWRNAVQQSRVRGWLAGYLDDQGLIPFSTCEAVADELMGLARRLHLRWVTLD</sequence>
<keyword evidence="6" id="KW-0255">Endonuclease</keyword>
<dbReference type="RefSeq" id="WP_157457329.1">
    <property type="nucleotide sequence ID" value="NZ_WQLB01000001.1"/>
</dbReference>
<dbReference type="InterPro" id="IPR021810">
    <property type="entry name" value="T1RH-like_C"/>
</dbReference>
<reference evidence="12 13" key="1">
    <citation type="submission" date="2019-12" db="EMBL/GenBank/DDBJ databases">
        <title>Deinococcus sp. HMF7620 Genome sequencing and assembly.</title>
        <authorList>
            <person name="Kang H."/>
            <person name="Kim H."/>
            <person name="Joh K."/>
        </authorList>
    </citation>
    <scope>NUCLEOTIDE SEQUENCE [LARGE SCALE GENOMIC DNA]</scope>
    <source>
        <strain evidence="12 13">HMF7620</strain>
    </source>
</reference>
<evidence type="ECO:0000256" key="2">
    <source>
        <dbReference type="ARBA" id="ARBA00008598"/>
    </source>
</evidence>
<organism evidence="12 13">
    <name type="scientific">Deinococcus arboris</name>
    <dbReference type="NCBI Taxonomy" id="2682977"/>
    <lineage>
        <taxon>Bacteria</taxon>
        <taxon>Thermotogati</taxon>
        <taxon>Deinococcota</taxon>
        <taxon>Deinococci</taxon>
        <taxon>Deinococcales</taxon>
        <taxon>Deinococcaceae</taxon>
        <taxon>Deinococcus</taxon>
    </lineage>
</organism>
<dbReference type="InterPro" id="IPR007409">
    <property type="entry name" value="Restrct_endonuc_type1_HsdR_N"/>
</dbReference>
<evidence type="ECO:0000256" key="1">
    <source>
        <dbReference type="ARBA" id="ARBA00000851"/>
    </source>
</evidence>
<dbReference type="InterPro" id="IPR014001">
    <property type="entry name" value="Helicase_ATP-bd"/>
</dbReference>
<dbReference type="Proteomes" id="UP000483286">
    <property type="component" value="Unassembled WGS sequence"/>
</dbReference>
<dbReference type="Pfam" id="PF22679">
    <property type="entry name" value="T1R_D3-like"/>
    <property type="match status" value="1"/>
</dbReference>
<keyword evidence="8 10" id="KW-0067">ATP-binding</keyword>
<dbReference type="CDD" id="cd18800">
    <property type="entry name" value="SF2_C_EcoR124I-like"/>
    <property type="match status" value="1"/>
</dbReference>
<evidence type="ECO:0000256" key="6">
    <source>
        <dbReference type="ARBA" id="ARBA00022759"/>
    </source>
</evidence>
<evidence type="ECO:0000256" key="9">
    <source>
        <dbReference type="ARBA" id="ARBA00023125"/>
    </source>
</evidence>
<dbReference type="PANTHER" id="PTHR30195">
    <property type="entry name" value="TYPE I SITE-SPECIFIC DEOXYRIBONUCLEASE PROTEIN SUBUNIT M AND R"/>
    <property type="match status" value="1"/>
</dbReference>
<comment type="caution">
    <text evidence="12">The sequence shown here is derived from an EMBL/GenBank/DDBJ whole genome shotgun (WGS) entry which is preliminary data.</text>
</comment>